<dbReference type="Gene3D" id="1.10.10.10">
    <property type="entry name" value="Winged helix-like DNA-binding domain superfamily/Winged helix DNA-binding domain"/>
    <property type="match status" value="1"/>
</dbReference>
<keyword evidence="3" id="KW-0805">Transcription regulation</keyword>
<dbReference type="Pfam" id="PF03861">
    <property type="entry name" value="ANTAR"/>
    <property type="match status" value="1"/>
</dbReference>
<dbReference type="PIRSF" id="PIRSF036625">
    <property type="entry name" value="GAF_ANTAR"/>
    <property type="match status" value="1"/>
</dbReference>
<accession>A0ABR8Z4C8</accession>
<reference evidence="6 7" key="1">
    <citation type="submission" date="2020-08" db="EMBL/GenBank/DDBJ databases">
        <title>A Genomic Blueprint of the Chicken Gut Microbiome.</title>
        <authorList>
            <person name="Gilroy R."/>
            <person name="Ravi A."/>
            <person name="Getino M."/>
            <person name="Pursley I."/>
            <person name="Horton D.L."/>
            <person name="Alikhan N.-F."/>
            <person name="Baker D."/>
            <person name="Gharbi K."/>
            <person name="Hall N."/>
            <person name="Watson M."/>
            <person name="Adriaenssens E.M."/>
            <person name="Foster-Nyarko E."/>
            <person name="Jarju S."/>
            <person name="Secka A."/>
            <person name="Antonio M."/>
            <person name="Oren A."/>
            <person name="Chaudhuri R."/>
            <person name="La Ragione R.M."/>
            <person name="Hildebrand F."/>
            <person name="Pallen M.J."/>
        </authorList>
    </citation>
    <scope>NUCLEOTIDE SEQUENCE [LARGE SCALE GENOMIC DNA]</scope>
    <source>
        <strain evidence="6 7">Sa1BUA1</strain>
    </source>
</reference>
<dbReference type="InterPro" id="IPR005561">
    <property type="entry name" value="ANTAR"/>
</dbReference>
<dbReference type="EMBL" id="JACSPO010000006">
    <property type="protein sequence ID" value="MBD8062863.1"/>
    <property type="molecule type" value="Genomic_DNA"/>
</dbReference>
<protein>
    <submittedName>
        <fullName evidence="6">GAF and ANTAR domain-containing protein</fullName>
    </submittedName>
</protein>
<evidence type="ECO:0000256" key="4">
    <source>
        <dbReference type="ARBA" id="ARBA00023163"/>
    </source>
</evidence>
<evidence type="ECO:0000256" key="1">
    <source>
        <dbReference type="ARBA" id="ARBA00022679"/>
    </source>
</evidence>
<gene>
    <name evidence="6" type="ORF">H9624_11090</name>
</gene>
<evidence type="ECO:0000259" key="5">
    <source>
        <dbReference type="PROSITE" id="PS50921"/>
    </source>
</evidence>
<dbReference type="SUPFAM" id="SSF52172">
    <property type="entry name" value="CheY-like"/>
    <property type="match status" value="1"/>
</dbReference>
<dbReference type="Gene3D" id="3.30.450.40">
    <property type="match status" value="1"/>
</dbReference>
<keyword evidence="1" id="KW-0808">Transferase</keyword>
<comment type="caution">
    <text evidence="6">The sequence shown here is derived from an EMBL/GenBank/DDBJ whole genome shotgun (WGS) entry which is preliminary data.</text>
</comment>
<dbReference type="SMART" id="SM01012">
    <property type="entry name" value="ANTAR"/>
    <property type="match status" value="1"/>
</dbReference>
<dbReference type="InterPro" id="IPR029016">
    <property type="entry name" value="GAF-like_dom_sf"/>
</dbReference>
<dbReference type="RefSeq" id="WP_251839970.1">
    <property type="nucleotide sequence ID" value="NZ_JACSPO010000006.1"/>
</dbReference>
<evidence type="ECO:0000256" key="3">
    <source>
        <dbReference type="ARBA" id="ARBA00023015"/>
    </source>
</evidence>
<keyword evidence="2" id="KW-0418">Kinase</keyword>
<dbReference type="Pfam" id="PF13185">
    <property type="entry name" value="GAF_2"/>
    <property type="match status" value="1"/>
</dbReference>
<organism evidence="6 7">
    <name type="scientific">Oceanitalea stevensii</name>
    <dbReference type="NCBI Taxonomy" id="2763072"/>
    <lineage>
        <taxon>Bacteria</taxon>
        <taxon>Bacillati</taxon>
        <taxon>Actinomycetota</taxon>
        <taxon>Actinomycetes</taxon>
        <taxon>Micrococcales</taxon>
        <taxon>Bogoriellaceae</taxon>
        <taxon>Georgenia</taxon>
    </lineage>
</organism>
<keyword evidence="4" id="KW-0804">Transcription</keyword>
<evidence type="ECO:0000256" key="2">
    <source>
        <dbReference type="ARBA" id="ARBA00022777"/>
    </source>
</evidence>
<sequence length="235" mass="24825">MRLDEELGPVMARASGLLLSGRVVDAVLPLLTATALHVVPAAVGSGITLLGADGSVTTTAGTDPLVERADALQYELDEGPCLDAWHQRRYIVADDLTAEERWPRWAPLAAELGLRSVASAGLVAGEASVGAIKLYSTEPAAFDEADRSALVLFAAQAALLVNGARTSERAGHLREDVQAALRERDTVTRATGLIMGREKVPEDRAFSYLMSRAQSEGTPLHEAAARLLRSASTGT</sequence>
<dbReference type="InterPro" id="IPR003018">
    <property type="entry name" value="GAF"/>
</dbReference>
<proteinExistence type="predicted"/>
<evidence type="ECO:0000313" key="7">
    <source>
        <dbReference type="Proteomes" id="UP000661894"/>
    </source>
</evidence>
<keyword evidence="7" id="KW-1185">Reference proteome</keyword>
<dbReference type="InterPro" id="IPR011006">
    <property type="entry name" value="CheY-like_superfamily"/>
</dbReference>
<dbReference type="SMART" id="SM00065">
    <property type="entry name" value="GAF"/>
    <property type="match status" value="1"/>
</dbReference>
<evidence type="ECO:0000313" key="6">
    <source>
        <dbReference type="EMBL" id="MBD8062863.1"/>
    </source>
</evidence>
<name>A0ABR8Z4C8_9MICO</name>
<dbReference type="Proteomes" id="UP000661894">
    <property type="component" value="Unassembled WGS sequence"/>
</dbReference>
<dbReference type="PROSITE" id="PS50921">
    <property type="entry name" value="ANTAR"/>
    <property type="match status" value="1"/>
</dbReference>
<feature type="domain" description="ANTAR" evidence="5">
    <location>
        <begin position="167"/>
        <end position="228"/>
    </location>
</feature>
<dbReference type="InterPro" id="IPR036388">
    <property type="entry name" value="WH-like_DNA-bd_sf"/>
</dbReference>
<dbReference type="InterPro" id="IPR012074">
    <property type="entry name" value="GAF_ANTAR"/>
</dbReference>
<dbReference type="SUPFAM" id="SSF55781">
    <property type="entry name" value="GAF domain-like"/>
    <property type="match status" value="1"/>
</dbReference>